<dbReference type="InterPro" id="IPR013029">
    <property type="entry name" value="YchF_C"/>
</dbReference>
<dbReference type="Pfam" id="PF06071">
    <property type="entry name" value="YchF-GTPase_C"/>
    <property type="match status" value="1"/>
</dbReference>
<evidence type="ECO:0000256" key="1">
    <source>
        <dbReference type="ARBA" id="ARBA00001946"/>
    </source>
</evidence>
<dbReference type="EMBL" id="BSXT01001323">
    <property type="protein sequence ID" value="GMF41197.1"/>
    <property type="molecule type" value="Genomic_DNA"/>
</dbReference>
<sequence>MFAKYSGYTDDAEWTDSTKCTWKPTVETKTQSTNTRATKYGWIVSSCSASYLKISSSDSWTCSSREGVVCTDDGDTCDVKISSSIGTTQEKICGTYEVTSGGGTCESTSDCGGNGQCKESNGTKSCSCLACYTGTDCSVKDISACATLSSSTSAPGTIFVAVGGFLGVMAVVFVVLGVAAAKKKAGTSTVHVQHDSIQLTTHSYRIFRNRQVGAAAAGWWQHPSFFSVEASPHCCRLQPTTRTYLGRPGNNVKIGIVGVPNVGKSTFFNCLSKLHIPAENFPFCTIDPNDAVVPLPDQRFNWLVDKYQPASVVPPVISITDIAGLVRGAAEGAGLGNAFLSHIQAVDAIYHMVRAFDSTEVTHVEGNVDPVRDMKIIQEELRLKDIERVKKESAGVKKLAERGVGGKEKKLEYEALCKILEWLESGKDVSFGTWTAQEVEILNTMQLLTAKPVVYLINVSKRDYLRKGNKYLPKIAEYIKERGGNEPVVPLSCEFELEMLDLEAAGQLQTYYKENPTHKSILNRVLKMGYQALGLIHFFTAGKDEVRGWTIRKGRLAPQAAGVIHTDFEKGFIMAEVQAFADLKELGSEEAVKKAGKLKQQGKKYEVQDGDIIFFKFNN</sequence>
<dbReference type="InterPro" id="IPR023192">
    <property type="entry name" value="TGS-like_dom_sf"/>
</dbReference>
<feature type="domain" description="OBG-type G" evidence="13">
    <location>
        <begin position="252"/>
        <end position="511"/>
    </location>
</feature>
<evidence type="ECO:0000256" key="4">
    <source>
        <dbReference type="ARBA" id="ARBA00022723"/>
    </source>
</evidence>
<keyword evidence="7 9" id="KW-0067">ATP-binding</keyword>
<keyword evidence="3 9" id="KW-0963">Cytoplasm</keyword>
<keyword evidence="8" id="KW-0460">Magnesium</keyword>
<feature type="transmembrane region" description="Helical" evidence="11">
    <location>
        <begin position="158"/>
        <end position="181"/>
    </location>
</feature>
<evidence type="ECO:0000259" key="12">
    <source>
        <dbReference type="PROSITE" id="PS50026"/>
    </source>
</evidence>
<name>A0A9W6XKA4_9STRA</name>
<dbReference type="FunFam" id="3.10.20.30:FF:000001">
    <property type="entry name" value="Ribosome-binding ATPase YchF"/>
    <property type="match status" value="1"/>
</dbReference>
<dbReference type="PRINTS" id="PR00326">
    <property type="entry name" value="GTP1OBG"/>
</dbReference>
<dbReference type="AlphaFoldDB" id="A0A9W6XKA4"/>
<keyword evidence="10" id="KW-1015">Disulfide bond</keyword>
<evidence type="ECO:0000313" key="16">
    <source>
        <dbReference type="Proteomes" id="UP001165121"/>
    </source>
</evidence>
<evidence type="ECO:0000256" key="2">
    <source>
        <dbReference type="ARBA" id="ARBA00004514"/>
    </source>
</evidence>
<reference evidence="15" key="1">
    <citation type="submission" date="2023-04" db="EMBL/GenBank/DDBJ databases">
        <title>Phytophthora fragariaefolia NBRC 109709.</title>
        <authorList>
            <person name="Ichikawa N."/>
            <person name="Sato H."/>
            <person name="Tonouchi N."/>
        </authorList>
    </citation>
    <scope>NUCLEOTIDE SEQUENCE</scope>
    <source>
        <strain evidence="15">NBRC 109709</strain>
    </source>
</reference>
<dbReference type="Gene3D" id="3.40.50.300">
    <property type="entry name" value="P-loop containing nucleotide triphosphate hydrolases"/>
    <property type="match status" value="1"/>
</dbReference>
<dbReference type="SUPFAM" id="SSF52540">
    <property type="entry name" value="P-loop containing nucleoside triphosphate hydrolases"/>
    <property type="match status" value="1"/>
</dbReference>
<evidence type="ECO:0000256" key="11">
    <source>
        <dbReference type="SAM" id="Phobius"/>
    </source>
</evidence>
<dbReference type="GO" id="GO:0005829">
    <property type="term" value="C:cytosol"/>
    <property type="evidence" value="ECO:0007669"/>
    <property type="project" value="UniProtKB-SubCell"/>
</dbReference>
<dbReference type="PANTHER" id="PTHR23305">
    <property type="entry name" value="OBG GTPASE FAMILY"/>
    <property type="match status" value="1"/>
</dbReference>
<feature type="binding site" evidence="9">
    <location>
        <position position="459"/>
    </location>
    <ligand>
        <name>ATP</name>
        <dbReference type="ChEBI" id="CHEBI:30616"/>
    </ligand>
</feature>
<dbReference type="Gene3D" id="3.10.20.30">
    <property type="match status" value="1"/>
</dbReference>
<dbReference type="PROSITE" id="PS51710">
    <property type="entry name" value="G_OBG"/>
    <property type="match status" value="1"/>
</dbReference>
<keyword evidence="10" id="KW-0245">EGF-like domain</keyword>
<dbReference type="InterPro" id="IPR041706">
    <property type="entry name" value="YchF_N"/>
</dbReference>
<feature type="disulfide bond" evidence="10">
    <location>
        <begin position="128"/>
        <end position="137"/>
    </location>
</feature>
<evidence type="ECO:0000256" key="7">
    <source>
        <dbReference type="ARBA" id="ARBA00022840"/>
    </source>
</evidence>
<dbReference type="CDD" id="cd04867">
    <property type="entry name" value="TGS_YchF_OLA1"/>
    <property type="match status" value="1"/>
</dbReference>
<accession>A0A9W6XKA4</accession>
<evidence type="ECO:0000256" key="6">
    <source>
        <dbReference type="ARBA" id="ARBA00022801"/>
    </source>
</evidence>
<evidence type="ECO:0000256" key="9">
    <source>
        <dbReference type="HAMAP-Rule" id="MF_03167"/>
    </source>
</evidence>
<dbReference type="InterPro" id="IPR031167">
    <property type="entry name" value="G_OBG"/>
</dbReference>
<dbReference type="Pfam" id="PF01926">
    <property type="entry name" value="MMR_HSR1"/>
    <property type="match status" value="1"/>
</dbReference>
<dbReference type="GO" id="GO:0006950">
    <property type="term" value="P:response to stress"/>
    <property type="evidence" value="ECO:0007669"/>
    <property type="project" value="UniProtKB-ARBA"/>
</dbReference>
<dbReference type="PANTHER" id="PTHR23305:SF11">
    <property type="entry name" value="OBG-LIKE ATPASE 1"/>
    <property type="match status" value="1"/>
</dbReference>
<evidence type="ECO:0000259" key="13">
    <source>
        <dbReference type="PROSITE" id="PS51710"/>
    </source>
</evidence>
<dbReference type="InterPro" id="IPR004396">
    <property type="entry name" value="ATPase_YchF/OLA1"/>
</dbReference>
<dbReference type="PROSITE" id="PS51880">
    <property type="entry name" value="TGS"/>
    <property type="match status" value="1"/>
</dbReference>
<evidence type="ECO:0000256" key="10">
    <source>
        <dbReference type="PROSITE-ProRule" id="PRU00076"/>
    </source>
</evidence>
<keyword evidence="11" id="KW-0812">Transmembrane</keyword>
<dbReference type="SUPFAM" id="SSF81271">
    <property type="entry name" value="TGS-like"/>
    <property type="match status" value="1"/>
</dbReference>
<comment type="subunit">
    <text evidence="9">Monomer.</text>
</comment>
<dbReference type="OrthoDB" id="424823at2759"/>
<evidence type="ECO:0000256" key="3">
    <source>
        <dbReference type="ARBA" id="ARBA00022490"/>
    </source>
</evidence>
<dbReference type="Gene3D" id="1.10.150.300">
    <property type="entry name" value="TGS-like domain"/>
    <property type="match status" value="1"/>
</dbReference>
<dbReference type="InterPro" id="IPR000742">
    <property type="entry name" value="EGF"/>
</dbReference>
<comment type="cofactor">
    <cofactor evidence="1">
        <name>Mg(2+)</name>
        <dbReference type="ChEBI" id="CHEBI:18420"/>
    </cofactor>
</comment>
<evidence type="ECO:0000256" key="5">
    <source>
        <dbReference type="ARBA" id="ARBA00022741"/>
    </source>
</evidence>
<dbReference type="FunFam" id="1.10.150.300:FF:000003">
    <property type="entry name" value="Obg-like ATPase 1"/>
    <property type="match status" value="1"/>
</dbReference>
<organism evidence="15 16">
    <name type="scientific">Phytophthora fragariaefolia</name>
    <dbReference type="NCBI Taxonomy" id="1490495"/>
    <lineage>
        <taxon>Eukaryota</taxon>
        <taxon>Sar</taxon>
        <taxon>Stramenopiles</taxon>
        <taxon>Oomycota</taxon>
        <taxon>Peronosporomycetes</taxon>
        <taxon>Peronosporales</taxon>
        <taxon>Peronosporaceae</taxon>
        <taxon>Phytophthora</taxon>
    </lineage>
</organism>
<dbReference type="GO" id="GO:0016887">
    <property type="term" value="F:ATP hydrolysis activity"/>
    <property type="evidence" value="ECO:0007669"/>
    <property type="project" value="UniProtKB-UniRule"/>
</dbReference>
<dbReference type="InterPro" id="IPR006073">
    <property type="entry name" value="GTP-bd"/>
</dbReference>
<keyword evidence="11" id="KW-0472">Membrane</keyword>
<comment type="caution">
    <text evidence="15">The sequence shown here is derived from an EMBL/GenBank/DDBJ whole genome shotgun (WGS) entry which is preliminary data.</text>
</comment>
<keyword evidence="11" id="KW-1133">Transmembrane helix</keyword>
<dbReference type="PROSITE" id="PS00022">
    <property type="entry name" value="EGF_1"/>
    <property type="match status" value="1"/>
</dbReference>
<feature type="domain" description="EGF-like" evidence="12">
    <location>
        <begin position="101"/>
        <end position="138"/>
    </location>
</feature>
<comment type="function">
    <text evidence="9">Hydrolyzes ATP, and can also hydrolyze GTP with lower efficiency. Has lower affinity for GTP.</text>
</comment>
<dbReference type="InterPro" id="IPR027417">
    <property type="entry name" value="P-loop_NTPase"/>
</dbReference>
<dbReference type="GO" id="GO:0005525">
    <property type="term" value="F:GTP binding"/>
    <property type="evidence" value="ECO:0007669"/>
    <property type="project" value="InterPro"/>
</dbReference>
<dbReference type="Proteomes" id="UP001165121">
    <property type="component" value="Unassembled WGS sequence"/>
</dbReference>
<dbReference type="GO" id="GO:0043023">
    <property type="term" value="F:ribosomal large subunit binding"/>
    <property type="evidence" value="ECO:0007669"/>
    <property type="project" value="UniProtKB-UniRule"/>
</dbReference>
<evidence type="ECO:0000259" key="14">
    <source>
        <dbReference type="PROSITE" id="PS51880"/>
    </source>
</evidence>
<keyword evidence="6 9" id="KW-0378">Hydrolase</keyword>
<comment type="caution">
    <text evidence="10">Lacks conserved residue(s) required for the propagation of feature annotation.</text>
</comment>
<evidence type="ECO:0000313" key="15">
    <source>
        <dbReference type="EMBL" id="GMF41197.1"/>
    </source>
</evidence>
<dbReference type="InterPro" id="IPR012675">
    <property type="entry name" value="Beta-grasp_dom_sf"/>
</dbReference>
<proteinExistence type="inferred from homology"/>
<comment type="similarity">
    <text evidence="9">Belongs to the TRAFAC class OBG-HflX-like GTPase superfamily. OBG GTPase family. YchF/OLA1 subfamily.</text>
</comment>
<dbReference type="GO" id="GO:0005524">
    <property type="term" value="F:ATP binding"/>
    <property type="evidence" value="ECO:0007669"/>
    <property type="project" value="UniProtKB-UniRule"/>
</dbReference>
<comment type="subcellular location">
    <subcellularLocation>
        <location evidence="2">Cytoplasm</location>
        <location evidence="2">Cytosol</location>
    </subcellularLocation>
</comment>
<evidence type="ECO:0000256" key="8">
    <source>
        <dbReference type="ARBA" id="ARBA00022842"/>
    </source>
</evidence>
<protein>
    <recommendedName>
        <fullName evidence="9">Obg-like ATPase 1</fullName>
    </recommendedName>
</protein>
<gene>
    <name evidence="15" type="ORF">Pfra01_001293700</name>
</gene>
<dbReference type="NCBIfam" id="TIGR00092">
    <property type="entry name" value="redox-regulated ATPase YchF"/>
    <property type="match status" value="1"/>
</dbReference>
<dbReference type="InterPro" id="IPR012676">
    <property type="entry name" value="TGS-like"/>
</dbReference>
<keyword evidence="4" id="KW-0479">Metal-binding</keyword>
<dbReference type="HAMAP" id="MF_00944">
    <property type="entry name" value="YchF_OLA1_ATPase"/>
    <property type="match status" value="1"/>
</dbReference>
<feature type="binding site" evidence="9">
    <location>
        <begin position="261"/>
        <end position="266"/>
    </location>
    <ligand>
        <name>ATP</name>
        <dbReference type="ChEBI" id="CHEBI:30616"/>
    </ligand>
</feature>
<keyword evidence="5 9" id="KW-0547">Nucleotide-binding</keyword>
<dbReference type="InterPro" id="IPR004095">
    <property type="entry name" value="TGS"/>
</dbReference>
<keyword evidence="16" id="KW-1185">Reference proteome</keyword>
<dbReference type="PROSITE" id="PS50026">
    <property type="entry name" value="EGF_3"/>
    <property type="match status" value="1"/>
</dbReference>
<dbReference type="GO" id="GO:0046872">
    <property type="term" value="F:metal ion binding"/>
    <property type="evidence" value="ECO:0007669"/>
    <property type="project" value="UniProtKB-KW"/>
</dbReference>
<feature type="domain" description="TGS" evidence="14">
    <location>
        <begin position="534"/>
        <end position="617"/>
    </location>
</feature>
<dbReference type="CDD" id="cd01900">
    <property type="entry name" value="YchF"/>
    <property type="match status" value="1"/>
</dbReference>
<dbReference type="CDD" id="cd00054">
    <property type="entry name" value="EGF_CA"/>
    <property type="match status" value="1"/>
</dbReference>